<dbReference type="EMBL" id="JAOVZQ010000001">
    <property type="protein sequence ID" value="MCY0094598.1"/>
    <property type="molecule type" value="Genomic_DNA"/>
</dbReference>
<gene>
    <name evidence="2" type="ORF">OEG82_11245</name>
</gene>
<accession>A0ABT3YFB8</accession>
<organism evidence="2 3">
    <name type="scientific">Hoeflea ulvae</name>
    <dbReference type="NCBI Taxonomy" id="2983764"/>
    <lineage>
        <taxon>Bacteria</taxon>
        <taxon>Pseudomonadati</taxon>
        <taxon>Pseudomonadota</taxon>
        <taxon>Alphaproteobacteria</taxon>
        <taxon>Hyphomicrobiales</taxon>
        <taxon>Rhizobiaceae</taxon>
        <taxon>Hoeflea</taxon>
    </lineage>
</organism>
<feature type="compositionally biased region" description="Polar residues" evidence="1">
    <location>
        <begin position="1"/>
        <end position="17"/>
    </location>
</feature>
<proteinExistence type="predicted"/>
<dbReference type="RefSeq" id="WP_267612538.1">
    <property type="nucleotide sequence ID" value="NZ_JAOVZQ010000001.1"/>
</dbReference>
<evidence type="ECO:0000313" key="2">
    <source>
        <dbReference type="EMBL" id="MCY0094598.1"/>
    </source>
</evidence>
<dbReference type="Proteomes" id="UP001081283">
    <property type="component" value="Unassembled WGS sequence"/>
</dbReference>
<feature type="region of interest" description="Disordered" evidence="1">
    <location>
        <begin position="1"/>
        <end position="22"/>
    </location>
</feature>
<comment type="caution">
    <text evidence="2">The sequence shown here is derived from an EMBL/GenBank/DDBJ whole genome shotgun (WGS) entry which is preliminary data.</text>
</comment>
<name>A0ABT3YFB8_9HYPH</name>
<evidence type="ECO:0000256" key="1">
    <source>
        <dbReference type="SAM" id="MobiDB-lite"/>
    </source>
</evidence>
<keyword evidence="3" id="KW-1185">Reference proteome</keyword>
<evidence type="ECO:0000313" key="3">
    <source>
        <dbReference type="Proteomes" id="UP001081283"/>
    </source>
</evidence>
<protein>
    <submittedName>
        <fullName evidence="2">Uncharacterized protein</fullName>
    </submittedName>
</protein>
<reference evidence="2" key="1">
    <citation type="submission" date="2022-10" db="EMBL/GenBank/DDBJ databases">
        <title>Hoeflea sp. J2-29, isolated from marine algae.</title>
        <authorList>
            <person name="Kristyanto S."/>
            <person name="Kim J.M."/>
            <person name="Jeon C.O."/>
        </authorList>
    </citation>
    <scope>NUCLEOTIDE SEQUENCE</scope>
    <source>
        <strain evidence="2">J2-29</strain>
    </source>
</reference>
<sequence length="96" mass="10459">MASLNNITPTDPTTSDQRSPRAIHGFMTPTMRAAVNDFTAKLMAEKLVEAGTDLLDLAAVHEALRSSRFGELLIESCADRAADQARRLQPVATPRH</sequence>